<dbReference type="AlphaFoldDB" id="A0A077Y6P3"/>
<dbReference type="Proteomes" id="UP000072904">
    <property type="component" value="Chromosome 7"/>
</dbReference>
<evidence type="ECO:0000313" key="3">
    <source>
        <dbReference type="EMBL" id="VTZ76542.1"/>
    </source>
</evidence>
<dbReference type="OrthoDB" id="370874at2759"/>
<reference evidence="2" key="3">
    <citation type="submission" date="2014-05" db="EMBL/GenBank/DDBJ databases">
        <authorList>
            <person name="Aslett A.Martin."/>
            <person name="De Silva Nishadi"/>
        </authorList>
    </citation>
    <scope>NUCLEOTIDE SEQUENCE</scope>
    <source>
        <strain evidence="2">YM</strain>
    </source>
</reference>
<feature type="compositionally biased region" description="Polar residues" evidence="1">
    <location>
        <begin position="522"/>
        <end position="542"/>
    </location>
</feature>
<dbReference type="RefSeq" id="XP_730804.2">
    <property type="nucleotide sequence ID" value="XM_725711.2"/>
</dbReference>
<protein>
    <submittedName>
        <fullName evidence="2">Uncharacterized protein</fullName>
    </submittedName>
</protein>
<dbReference type="VEuPathDB" id="PlasmoDB:PYYM_0718100"/>
<feature type="region of interest" description="Disordered" evidence="1">
    <location>
        <begin position="492"/>
        <end position="542"/>
    </location>
</feature>
<reference evidence="3" key="2">
    <citation type="submission" date="2014-05" db="EMBL/GenBank/DDBJ databases">
        <authorList>
            <person name="Aslett M.A."/>
            <person name="De Silva N."/>
        </authorList>
    </citation>
    <scope>NUCLEOTIDE SEQUENCE</scope>
    <source>
        <strain evidence="3">17X</strain>
    </source>
</reference>
<dbReference type="OMA" id="WKQNINS"/>
<dbReference type="KEGG" id="pyo:PY17X_0718200"/>
<dbReference type="GeneID" id="3830029"/>
<gene>
    <name evidence="3" type="ORF">PY17X_0718200</name>
    <name evidence="2" type="ORF">PYYM_0718100</name>
</gene>
<evidence type="ECO:0000313" key="5">
    <source>
        <dbReference type="Proteomes" id="UP000072904"/>
    </source>
</evidence>
<proteinExistence type="predicted"/>
<name>A0A077Y6P3_PLAYE</name>
<evidence type="ECO:0000256" key="1">
    <source>
        <dbReference type="SAM" id="MobiDB-lite"/>
    </source>
</evidence>
<dbReference type="VEuPathDB" id="PlasmoDB:PY02859"/>
<reference evidence="3" key="4">
    <citation type="submission" date="2019-05" db="EMBL/GenBank/DDBJ databases">
        <authorList>
            <consortium name="Pathogen Informatics"/>
        </authorList>
    </citation>
    <scope>NUCLEOTIDE SEQUENCE</scope>
    <source>
        <strain evidence="3">17X</strain>
    </source>
</reference>
<dbReference type="VEuPathDB" id="PlasmoDB:Py17XNL_000704268"/>
<dbReference type="Proteomes" id="UP000072874">
    <property type="component" value="Chromosome 7"/>
</dbReference>
<dbReference type="EMBL" id="LM993661">
    <property type="protein sequence ID" value="VTZ76542.1"/>
    <property type="molecule type" value="Genomic_DNA"/>
</dbReference>
<sequence length="578" mass="68071">MQDEKGDHFEGNSYIVPKWKQNINSNELGWKNKIDMNCQNNNIDEFCNKNEKKKIINNCKMYPLICEEDKDIKNLKCSISTSLNKLKKNSRSKVAYYKEYESENLEEKDIKNVKNIKDIKKESTHYVNQRFEDEEVPKCIKNNSKHIFQESKIIQKKNKSDYDLEPQVIIENMNKAINNSEFIKNMNYYFEEINSNTQSKDENNNDAQSDKTCLDINIEKDKLNEKELSEFMPKISYNDQNGAIFSEKNEVNFVEKNEVNFVEKNDANFVEKNDAIFSENDLLKNMNAHVYAFKEHCDYLKIILNELKDLMNIIYTCFQINKNDNCLEKQINSTNIINKWDEYFSQNSKEINLHDHVSKNMNFQKELFYYRTIKINDEENIYSSEIYNIYVNCLKKFMKNELSVALENIRNILNNPNCEISKEGVVNKIRVNNLQLAGGYTKTEYITKENQNDENNISTLSLSKLINDMSYIRQYIEELKMNCIKENEESQAKIKKQADSSENENGQKKNGKKKNEDKNGQSGFDGQTEFDGQSENNNKYQNKISELENELLNTKLLLAQSETIREIELNEIKKSKYN</sequence>
<reference evidence="4 5" key="1">
    <citation type="journal article" date="2014" name="BMC Biol.">
        <title>A comprehensive evaluation of rodent malaria parasite genomes and gene expression.</title>
        <authorList>
            <person name="Otto T.D."/>
            <person name="Bohme U."/>
            <person name="Jackson A.P."/>
            <person name="Hunt M."/>
            <person name="Franke-Fayard B."/>
            <person name="Hoeijmakers W.A."/>
            <person name="Religa A.A."/>
            <person name="Robertson L."/>
            <person name="Sanders M."/>
            <person name="Ogun S.A."/>
            <person name="Cunningham D."/>
            <person name="Erhart A."/>
            <person name="Billker O."/>
            <person name="Khan S.M."/>
            <person name="Stunnenberg H.G."/>
            <person name="Langhorne J."/>
            <person name="Holder A.A."/>
            <person name="Waters A.P."/>
            <person name="Newbold C.I."/>
            <person name="Pain A."/>
            <person name="Berriman M."/>
            <person name="Janse C.J."/>
        </authorList>
    </citation>
    <scope>NUCLEOTIDE SEQUENCE [LARGE SCALE GENOMIC DNA]</scope>
    <source>
        <strain evidence="3 4">17X</strain>
        <strain evidence="2 5">YM</strain>
    </source>
</reference>
<dbReference type="VEuPathDB" id="PlasmoDB:PY17X_0718200"/>
<accession>A0A077Y6P3</accession>
<evidence type="ECO:0000313" key="2">
    <source>
        <dbReference type="EMBL" id="CDU17302.1"/>
    </source>
</evidence>
<dbReference type="EMBL" id="LK934635">
    <property type="protein sequence ID" value="CDU17302.1"/>
    <property type="molecule type" value="Genomic_DNA"/>
</dbReference>
<organism evidence="2 5">
    <name type="scientific">Plasmodium yoelii</name>
    <dbReference type="NCBI Taxonomy" id="5861"/>
    <lineage>
        <taxon>Eukaryota</taxon>
        <taxon>Sar</taxon>
        <taxon>Alveolata</taxon>
        <taxon>Apicomplexa</taxon>
        <taxon>Aconoidasida</taxon>
        <taxon>Haemosporida</taxon>
        <taxon>Plasmodiidae</taxon>
        <taxon>Plasmodium</taxon>
        <taxon>Plasmodium (Vinckeia)</taxon>
    </lineage>
</organism>
<evidence type="ECO:0000313" key="4">
    <source>
        <dbReference type="Proteomes" id="UP000072874"/>
    </source>
</evidence>